<name>A0A1F6NXP6_9BACT</name>
<dbReference type="EMBL" id="MFQZ01000001">
    <property type="protein sequence ID" value="OGH88648.1"/>
    <property type="molecule type" value="Genomic_DNA"/>
</dbReference>
<comment type="caution">
    <text evidence="1">The sequence shown here is derived from an EMBL/GenBank/DDBJ whole genome shotgun (WGS) entry which is preliminary data.</text>
</comment>
<organism evidence="1 2">
    <name type="scientific">Candidatus Magasanikbacteria bacterium RIFOXYC2_FULL_42_28</name>
    <dbReference type="NCBI Taxonomy" id="1798704"/>
    <lineage>
        <taxon>Bacteria</taxon>
        <taxon>Candidatus Magasanikiibacteriota</taxon>
    </lineage>
</organism>
<evidence type="ECO:0000313" key="2">
    <source>
        <dbReference type="Proteomes" id="UP000177907"/>
    </source>
</evidence>
<accession>A0A1F6NXP6</accession>
<dbReference type="SUPFAM" id="SSF50447">
    <property type="entry name" value="Translation proteins"/>
    <property type="match status" value="1"/>
</dbReference>
<dbReference type="Gene3D" id="2.40.30.10">
    <property type="entry name" value="Translation factors"/>
    <property type="match status" value="1"/>
</dbReference>
<reference evidence="1 2" key="1">
    <citation type="journal article" date="2016" name="Nat. Commun.">
        <title>Thousands of microbial genomes shed light on interconnected biogeochemical processes in an aquifer system.</title>
        <authorList>
            <person name="Anantharaman K."/>
            <person name="Brown C.T."/>
            <person name="Hug L.A."/>
            <person name="Sharon I."/>
            <person name="Castelle C.J."/>
            <person name="Probst A.J."/>
            <person name="Thomas B.C."/>
            <person name="Singh A."/>
            <person name="Wilkins M.J."/>
            <person name="Karaoz U."/>
            <person name="Brodie E.L."/>
            <person name="Williams K.H."/>
            <person name="Hubbard S.S."/>
            <person name="Banfield J.F."/>
        </authorList>
    </citation>
    <scope>NUCLEOTIDE SEQUENCE [LARGE SCALE GENOMIC DNA]</scope>
</reference>
<dbReference type="STRING" id="1798704.A3J93_00955"/>
<proteinExistence type="predicted"/>
<dbReference type="Proteomes" id="UP000177907">
    <property type="component" value="Unassembled WGS sequence"/>
</dbReference>
<protein>
    <recommendedName>
        <fullName evidence="3">Translation elongation factor-like protein</fullName>
    </recommendedName>
</protein>
<evidence type="ECO:0000313" key="1">
    <source>
        <dbReference type="EMBL" id="OGH88648.1"/>
    </source>
</evidence>
<evidence type="ECO:0008006" key="3">
    <source>
        <dbReference type="Google" id="ProtNLM"/>
    </source>
</evidence>
<gene>
    <name evidence="1" type="ORF">A3J93_00955</name>
</gene>
<dbReference type="InterPro" id="IPR009000">
    <property type="entry name" value="Transl_B-barrel_sf"/>
</dbReference>
<dbReference type="AlphaFoldDB" id="A0A1F6NXP6"/>
<sequence>MFWDFFKRKSKVEQAVGKVVHFFDRLNVAVVRLSGTLAVGDKIKVKRGEDEFTDVVTSIQVNHVNVENGGKGDEVAILLSRATKDGARIYKV</sequence>